<dbReference type="AlphaFoldDB" id="A0A378ZYK1"/>
<protein>
    <submittedName>
        <fullName evidence="2">Anaerobic benzoate catabolism transcriptional regulator</fullName>
    </submittedName>
</protein>
<dbReference type="EMBL" id="UGSK01000001">
    <property type="protein sequence ID" value="SUB01900.1"/>
    <property type="molecule type" value="Genomic_DNA"/>
</dbReference>
<dbReference type="Gene3D" id="1.10.260.40">
    <property type="entry name" value="lambda repressor-like DNA-binding domains"/>
    <property type="match status" value="1"/>
</dbReference>
<feature type="domain" description="HTH cro/C1-type" evidence="1">
    <location>
        <begin position="39"/>
        <end position="96"/>
    </location>
</feature>
<dbReference type="CDD" id="cd00093">
    <property type="entry name" value="HTH_XRE"/>
    <property type="match status" value="1"/>
</dbReference>
<organism evidence="2 3">
    <name type="scientific">Pannonibacter phragmitetus</name>
    <dbReference type="NCBI Taxonomy" id="121719"/>
    <lineage>
        <taxon>Bacteria</taxon>
        <taxon>Pseudomonadati</taxon>
        <taxon>Pseudomonadota</taxon>
        <taxon>Alphaproteobacteria</taxon>
        <taxon>Hyphomicrobiales</taxon>
        <taxon>Stappiaceae</taxon>
        <taxon>Pannonibacter</taxon>
    </lineage>
</organism>
<sequence>MNAKPFVFIQMNKQAISMPRQRSYSRGTRQALAMLGKLIRAGRIERGMTARELAERAGISRTTLSSIEKGAAGPEIGIVFEVAALAGVRLFDPDERSLQMENARLDEKLTLLPKSVRPKVKEPDDDF</sequence>
<dbReference type="PROSITE" id="PS50943">
    <property type="entry name" value="HTH_CROC1"/>
    <property type="match status" value="1"/>
</dbReference>
<dbReference type="Pfam" id="PF01381">
    <property type="entry name" value="HTH_3"/>
    <property type="match status" value="1"/>
</dbReference>
<dbReference type="SUPFAM" id="SSF47413">
    <property type="entry name" value="lambda repressor-like DNA-binding domains"/>
    <property type="match status" value="1"/>
</dbReference>
<evidence type="ECO:0000259" key="1">
    <source>
        <dbReference type="PROSITE" id="PS50943"/>
    </source>
</evidence>
<evidence type="ECO:0000313" key="3">
    <source>
        <dbReference type="Proteomes" id="UP000255000"/>
    </source>
</evidence>
<gene>
    <name evidence="2" type="ORF">NCTC13350_02848</name>
</gene>
<name>A0A378ZYK1_9HYPH</name>
<dbReference type="InterPro" id="IPR010982">
    <property type="entry name" value="Lambda_DNA-bd_dom_sf"/>
</dbReference>
<dbReference type="InterPro" id="IPR001387">
    <property type="entry name" value="Cro/C1-type_HTH"/>
</dbReference>
<proteinExistence type="predicted"/>
<reference evidence="2 3" key="1">
    <citation type="submission" date="2018-06" db="EMBL/GenBank/DDBJ databases">
        <authorList>
            <consortium name="Pathogen Informatics"/>
            <person name="Doyle S."/>
        </authorList>
    </citation>
    <scope>NUCLEOTIDE SEQUENCE [LARGE SCALE GENOMIC DNA]</scope>
    <source>
        <strain evidence="2 3">NCTC13350</strain>
    </source>
</reference>
<dbReference type="SMART" id="SM00530">
    <property type="entry name" value="HTH_XRE"/>
    <property type="match status" value="1"/>
</dbReference>
<dbReference type="Proteomes" id="UP000255000">
    <property type="component" value="Unassembled WGS sequence"/>
</dbReference>
<dbReference type="GO" id="GO:0003677">
    <property type="term" value="F:DNA binding"/>
    <property type="evidence" value="ECO:0007669"/>
    <property type="project" value="InterPro"/>
</dbReference>
<evidence type="ECO:0000313" key="2">
    <source>
        <dbReference type="EMBL" id="SUB01900.1"/>
    </source>
</evidence>
<accession>A0A378ZYK1</accession>